<evidence type="ECO:0000313" key="1">
    <source>
        <dbReference type="EMBL" id="QEM13631.1"/>
    </source>
</evidence>
<dbReference type="Proteomes" id="UP000251402">
    <property type="component" value="Chromosome"/>
</dbReference>
<evidence type="ECO:0000313" key="2">
    <source>
        <dbReference type="Proteomes" id="UP000251402"/>
    </source>
</evidence>
<protein>
    <submittedName>
        <fullName evidence="1">Uncharacterized protein</fullName>
    </submittedName>
</protein>
<accession>A0A5C1IAA7</accession>
<organism evidence="1 2">
    <name type="scientific">Mucilaginibacter rubeus</name>
    <dbReference type="NCBI Taxonomy" id="2027860"/>
    <lineage>
        <taxon>Bacteria</taxon>
        <taxon>Pseudomonadati</taxon>
        <taxon>Bacteroidota</taxon>
        <taxon>Sphingobacteriia</taxon>
        <taxon>Sphingobacteriales</taxon>
        <taxon>Sphingobacteriaceae</taxon>
        <taxon>Mucilaginibacter</taxon>
    </lineage>
</organism>
<dbReference type="EMBL" id="CP043450">
    <property type="protein sequence ID" value="QEM13631.1"/>
    <property type="molecule type" value="Genomic_DNA"/>
</dbReference>
<gene>
    <name evidence="1" type="ORF">DEO27_027675</name>
</gene>
<proteinExistence type="predicted"/>
<dbReference type="OrthoDB" id="799357at2"/>
<name>A0A5C1IAA7_9SPHI</name>
<reference evidence="1" key="1">
    <citation type="submission" date="2019-08" db="EMBL/GenBank/DDBJ databases">
        <title>Comparative genome analysis confer to the adaptation heavy metal polluted environment.</title>
        <authorList>
            <person name="Li Y."/>
        </authorList>
    </citation>
    <scope>NUCLEOTIDE SEQUENCE [LARGE SCALE GENOMIC DNA]</scope>
    <source>
        <strain evidence="1">P1</strain>
    </source>
</reference>
<dbReference type="RefSeq" id="WP_146750034.1">
    <property type="nucleotide sequence ID" value="NZ_CP043450.1"/>
</dbReference>
<keyword evidence="2" id="KW-1185">Reference proteome</keyword>
<sequence length="141" mass="16359">MNKYFFYATNHILPPLAKRCDIYYICGMRLWISRFFLMTGLVLLLYHNICAHHHNEDHHDHIEHHDNDVLEHAKVDHIFSSQTYHLDGLQALVPVLIFKPDLVFGGFPLTLYIQPVVSPDEPYPPGWVTNETILRGPPADC</sequence>
<dbReference type="AlphaFoldDB" id="A0A5C1IAA7"/>
<dbReference type="KEGG" id="mrub:DEO27_027675"/>